<reference evidence="1 2" key="1">
    <citation type="submission" date="2021-07" db="EMBL/GenBank/DDBJ databases">
        <title>Whole Genome Sequence of Nocardia Iowensis.</title>
        <authorList>
            <person name="Lamm A."/>
            <person name="Collins-Fairclough A.M."/>
            <person name="Bunk B."/>
            <person name="Sproer C."/>
        </authorList>
    </citation>
    <scope>NUCLEOTIDE SEQUENCE [LARGE SCALE GENOMIC DNA]</scope>
    <source>
        <strain evidence="1 2">NRRL 5646</strain>
    </source>
</reference>
<proteinExistence type="predicted"/>
<evidence type="ECO:0000313" key="1">
    <source>
        <dbReference type="EMBL" id="QXN90278.1"/>
    </source>
</evidence>
<gene>
    <name evidence="1" type="ORF">KV110_33440</name>
</gene>
<dbReference type="EMBL" id="CP078145">
    <property type="protein sequence ID" value="QXN90278.1"/>
    <property type="molecule type" value="Genomic_DNA"/>
</dbReference>
<protein>
    <submittedName>
        <fullName evidence="1">P27 family phage terminase small subunit</fullName>
    </submittedName>
</protein>
<keyword evidence="2" id="KW-1185">Reference proteome</keyword>
<accession>A0ABX8RKX6</accession>
<organism evidence="1 2">
    <name type="scientific">Nocardia iowensis</name>
    <dbReference type="NCBI Taxonomy" id="204891"/>
    <lineage>
        <taxon>Bacteria</taxon>
        <taxon>Bacillati</taxon>
        <taxon>Actinomycetota</taxon>
        <taxon>Actinomycetes</taxon>
        <taxon>Mycobacteriales</taxon>
        <taxon>Nocardiaceae</taxon>
        <taxon>Nocardia</taxon>
    </lineage>
</organism>
<dbReference type="InterPro" id="IPR006448">
    <property type="entry name" value="Phage_term_ssu_P27"/>
</dbReference>
<sequence length="114" mass="12470">MTAAQDYPVVPLRRTAQPVSVSAWKTDPPSWLTEQARLLWEQLAPHTELNPANVGEFACYVEALAEFQEATVILGETGLLVIDAASGAPVPNPMSAVRDRADRKIAAWAARFRL</sequence>
<dbReference type="RefSeq" id="WP_218471150.1">
    <property type="nucleotide sequence ID" value="NZ_BAABJN010000006.1"/>
</dbReference>
<evidence type="ECO:0000313" key="2">
    <source>
        <dbReference type="Proteomes" id="UP000694257"/>
    </source>
</evidence>
<name>A0ABX8RKX6_NOCIO</name>
<dbReference type="Pfam" id="PF05119">
    <property type="entry name" value="Terminase_4"/>
    <property type="match status" value="1"/>
</dbReference>
<dbReference type="Proteomes" id="UP000694257">
    <property type="component" value="Chromosome"/>
</dbReference>